<protein>
    <submittedName>
        <fullName evidence="1">Uncharacterized protein</fullName>
    </submittedName>
</protein>
<name>A0ACB8ZT99_CICIN</name>
<dbReference type="EMBL" id="CM042016">
    <property type="protein sequence ID" value="KAI3700924.1"/>
    <property type="molecule type" value="Genomic_DNA"/>
</dbReference>
<accession>A0ACB8ZT99</accession>
<reference evidence="2" key="1">
    <citation type="journal article" date="2022" name="Mol. Ecol. Resour.">
        <title>The genomes of chicory, endive, great burdock and yacon provide insights into Asteraceae palaeo-polyploidization history and plant inulin production.</title>
        <authorList>
            <person name="Fan W."/>
            <person name="Wang S."/>
            <person name="Wang H."/>
            <person name="Wang A."/>
            <person name="Jiang F."/>
            <person name="Liu H."/>
            <person name="Zhao H."/>
            <person name="Xu D."/>
            <person name="Zhang Y."/>
        </authorList>
    </citation>
    <scope>NUCLEOTIDE SEQUENCE [LARGE SCALE GENOMIC DNA]</scope>
    <source>
        <strain evidence="2">cv. Punajuju</strain>
    </source>
</reference>
<organism evidence="1 2">
    <name type="scientific">Cichorium intybus</name>
    <name type="common">Chicory</name>
    <dbReference type="NCBI Taxonomy" id="13427"/>
    <lineage>
        <taxon>Eukaryota</taxon>
        <taxon>Viridiplantae</taxon>
        <taxon>Streptophyta</taxon>
        <taxon>Embryophyta</taxon>
        <taxon>Tracheophyta</taxon>
        <taxon>Spermatophyta</taxon>
        <taxon>Magnoliopsida</taxon>
        <taxon>eudicotyledons</taxon>
        <taxon>Gunneridae</taxon>
        <taxon>Pentapetalae</taxon>
        <taxon>asterids</taxon>
        <taxon>campanulids</taxon>
        <taxon>Asterales</taxon>
        <taxon>Asteraceae</taxon>
        <taxon>Cichorioideae</taxon>
        <taxon>Cichorieae</taxon>
        <taxon>Cichoriinae</taxon>
        <taxon>Cichorium</taxon>
    </lineage>
</organism>
<reference evidence="1 2" key="2">
    <citation type="journal article" date="2022" name="Mol. Ecol. Resour.">
        <title>The genomes of chicory, endive, great burdock and yacon provide insights into Asteraceae paleo-polyploidization history and plant inulin production.</title>
        <authorList>
            <person name="Fan W."/>
            <person name="Wang S."/>
            <person name="Wang H."/>
            <person name="Wang A."/>
            <person name="Jiang F."/>
            <person name="Liu H."/>
            <person name="Zhao H."/>
            <person name="Xu D."/>
            <person name="Zhang Y."/>
        </authorList>
    </citation>
    <scope>NUCLEOTIDE SEQUENCE [LARGE SCALE GENOMIC DNA]</scope>
    <source>
        <strain evidence="2">cv. Punajuju</strain>
        <tissue evidence="1">Leaves</tissue>
    </source>
</reference>
<sequence>MCDISAGNPDDGYGGATVEEQKGEVQDENIMTSQGLNPWDLLSIEPCRKIYRGVSGGGYWRLGFSGGGY</sequence>
<keyword evidence="2" id="KW-1185">Reference proteome</keyword>
<gene>
    <name evidence="1" type="ORF">L2E82_45565</name>
</gene>
<proteinExistence type="predicted"/>
<comment type="caution">
    <text evidence="1">The sequence shown here is derived from an EMBL/GenBank/DDBJ whole genome shotgun (WGS) entry which is preliminary data.</text>
</comment>
<evidence type="ECO:0000313" key="1">
    <source>
        <dbReference type="EMBL" id="KAI3700924.1"/>
    </source>
</evidence>
<evidence type="ECO:0000313" key="2">
    <source>
        <dbReference type="Proteomes" id="UP001055811"/>
    </source>
</evidence>
<dbReference type="Proteomes" id="UP001055811">
    <property type="component" value="Linkage Group LG08"/>
</dbReference>